<gene>
    <name evidence="1" type="ORF">ACFOSV_05255</name>
</gene>
<reference evidence="2" key="1">
    <citation type="journal article" date="2019" name="Int. J. Syst. Evol. Microbiol.">
        <title>The Global Catalogue of Microorganisms (GCM) 10K type strain sequencing project: providing services to taxonomists for standard genome sequencing and annotation.</title>
        <authorList>
            <consortium name="The Broad Institute Genomics Platform"/>
            <consortium name="The Broad Institute Genome Sequencing Center for Infectious Disease"/>
            <person name="Wu L."/>
            <person name="Ma J."/>
        </authorList>
    </citation>
    <scope>NUCLEOTIDE SEQUENCE [LARGE SCALE GENOMIC DNA]</scope>
    <source>
        <strain evidence="2">CCUG 60523</strain>
    </source>
</reference>
<protein>
    <submittedName>
        <fullName evidence="1">Uncharacterized protein</fullName>
    </submittedName>
</protein>
<evidence type="ECO:0000313" key="1">
    <source>
        <dbReference type="EMBL" id="MFC3879568.1"/>
    </source>
</evidence>
<name>A0ABV8ANG2_9BACT</name>
<sequence length="42" mass="4867">MKHNGLGYAYLLSASDERSERKAAQLTLQVKTKLQIREDFQK</sequence>
<dbReference type="RefSeq" id="WP_377904114.1">
    <property type="nucleotide sequence ID" value="NZ_JBHRZS010000006.1"/>
</dbReference>
<accession>A0ABV8ANG2</accession>
<proteinExistence type="predicted"/>
<dbReference type="EMBL" id="JBHRZS010000006">
    <property type="protein sequence ID" value="MFC3879568.1"/>
    <property type="molecule type" value="Genomic_DNA"/>
</dbReference>
<keyword evidence="2" id="KW-1185">Reference proteome</keyword>
<evidence type="ECO:0000313" key="2">
    <source>
        <dbReference type="Proteomes" id="UP001595805"/>
    </source>
</evidence>
<comment type="caution">
    <text evidence="1">The sequence shown here is derived from an EMBL/GenBank/DDBJ whole genome shotgun (WGS) entry which is preliminary data.</text>
</comment>
<dbReference type="Proteomes" id="UP001595805">
    <property type="component" value="Unassembled WGS sequence"/>
</dbReference>
<organism evidence="1 2">
    <name type="scientific">Algoriphagus namhaensis</name>
    <dbReference type="NCBI Taxonomy" id="915353"/>
    <lineage>
        <taxon>Bacteria</taxon>
        <taxon>Pseudomonadati</taxon>
        <taxon>Bacteroidota</taxon>
        <taxon>Cytophagia</taxon>
        <taxon>Cytophagales</taxon>
        <taxon>Cyclobacteriaceae</taxon>
        <taxon>Algoriphagus</taxon>
    </lineage>
</organism>